<dbReference type="Pfam" id="PF00884">
    <property type="entry name" value="Sulfatase"/>
    <property type="match status" value="1"/>
</dbReference>
<dbReference type="Proteomes" id="UP000585050">
    <property type="component" value="Unassembled WGS sequence"/>
</dbReference>
<gene>
    <name evidence="7" type="ORF">HGP29_22945</name>
</gene>
<dbReference type="PANTHER" id="PTHR42693">
    <property type="entry name" value="ARYLSULFATASE FAMILY MEMBER"/>
    <property type="match status" value="1"/>
</dbReference>
<dbReference type="SUPFAM" id="SSF53649">
    <property type="entry name" value="Alkaline phosphatase-like"/>
    <property type="match status" value="1"/>
</dbReference>
<feature type="chain" id="PRO_5030872612" evidence="5">
    <location>
        <begin position="19"/>
        <end position="583"/>
    </location>
</feature>
<feature type="domain" description="Sulfatase N-terminal" evidence="6">
    <location>
        <begin position="22"/>
        <end position="316"/>
    </location>
</feature>
<reference evidence="7 8" key="1">
    <citation type="submission" date="2020-04" db="EMBL/GenBank/DDBJ databases">
        <title>Flammeovirga sp. SR4, a novel species isolated from seawater.</title>
        <authorList>
            <person name="Wang X."/>
        </authorList>
    </citation>
    <scope>NUCLEOTIDE SEQUENCE [LARGE SCALE GENOMIC DNA]</scope>
    <source>
        <strain evidence="7 8">SR4</strain>
    </source>
</reference>
<comment type="caution">
    <text evidence="7">The sequence shown here is derived from an EMBL/GenBank/DDBJ whole genome shotgun (WGS) entry which is preliminary data.</text>
</comment>
<protein>
    <submittedName>
        <fullName evidence="7">Arylsulfatase</fullName>
    </submittedName>
</protein>
<evidence type="ECO:0000256" key="1">
    <source>
        <dbReference type="ARBA" id="ARBA00008779"/>
    </source>
</evidence>
<name>A0A7X8SPM3_9BACT</name>
<evidence type="ECO:0000259" key="6">
    <source>
        <dbReference type="Pfam" id="PF00884"/>
    </source>
</evidence>
<evidence type="ECO:0000256" key="3">
    <source>
        <dbReference type="ARBA" id="ARBA00022801"/>
    </source>
</evidence>
<dbReference type="Gene3D" id="2.60.120.260">
    <property type="entry name" value="Galactose-binding domain-like"/>
    <property type="match status" value="1"/>
</dbReference>
<evidence type="ECO:0000256" key="4">
    <source>
        <dbReference type="ARBA" id="ARBA00022837"/>
    </source>
</evidence>
<evidence type="ECO:0000313" key="7">
    <source>
        <dbReference type="EMBL" id="NLR94078.1"/>
    </source>
</evidence>
<keyword evidence="3" id="KW-0378">Hydrolase</keyword>
<evidence type="ECO:0000313" key="8">
    <source>
        <dbReference type="Proteomes" id="UP000585050"/>
    </source>
</evidence>
<dbReference type="InterPro" id="IPR024607">
    <property type="entry name" value="Sulfatase_CS"/>
</dbReference>
<feature type="signal peptide" evidence="5">
    <location>
        <begin position="1"/>
        <end position="18"/>
    </location>
</feature>
<organism evidence="7 8">
    <name type="scientific">Flammeovirga agarivorans</name>
    <dbReference type="NCBI Taxonomy" id="2726742"/>
    <lineage>
        <taxon>Bacteria</taxon>
        <taxon>Pseudomonadati</taxon>
        <taxon>Bacteroidota</taxon>
        <taxon>Cytophagia</taxon>
        <taxon>Cytophagales</taxon>
        <taxon>Flammeovirgaceae</taxon>
        <taxon>Flammeovirga</taxon>
    </lineage>
</organism>
<dbReference type="GO" id="GO:0046872">
    <property type="term" value="F:metal ion binding"/>
    <property type="evidence" value="ECO:0007669"/>
    <property type="project" value="UniProtKB-KW"/>
</dbReference>
<keyword evidence="8" id="KW-1185">Reference proteome</keyword>
<evidence type="ECO:0000256" key="2">
    <source>
        <dbReference type="ARBA" id="ARBA00022723"/>
    </source>
</evidence>
<dbReference type="GO" id="GO:0004065">
    <property type="term" value="F:arylsulfatase activity"/>
    <property type="evidence" value="ECO:0007669"/>
    <property type="project" value="TreeGrafter"/>
</dbReference>
<evidence type="ECO:0000256" key="5">
    <source>
        <dbReference type="SAM" id="SignalP"/>
    </source>
</evidence>
<dbReference type="InterPro" id="IPR000917">
    <property type="entry name" value="Sulfatase_N"/>
</dbReference>
<sequence>MKRLLAFYLILSSFAVFGQSRPNVVFILTDDQGYGDLGVTGNPHISTPNIDKLANENITLDHFLVNAVCAPTRASLLTGRYNLATGVNWVTRRKEVMNADEVTLAELFKSNNYKTGLFGKWHNGSTYPHNPVGQGFETFFGFCAGHWNNYFDTELENEKGEFVKTEGYITDVLTDHAIDFIKENKDENFFCFVPYNAPHAPFQVGDEYYEKYEKMGLDERTAAVYGMCENIDDNVGRLIATLKEEGLWDNTIFIYSSDNGPNGERYNAQMKGKKATVHEGGVRVPMFIKAPNYHVTKVEELTAHIDIFPTLAELCDIEVPDSIQLHGKSILPLLDGKNKQWEDRVIYTHNQPWKFEETPAAAVRSEQYRLVMSKENDTTLYDMNVDPSQLHDLSASNAEVVNKMTSDYHRWFMDITNGGKEPAAERIQIGHKEAPKTVLTAVDGNTKNKVRYEGKGWSNEWAKNFKNKKGVIQWDVKIVEDGEYNFDMLYSCSEEYIGFNIMIEVGEKVITKKMSKPFETKQLVSPDREARTEVHEFTWGTMQMGKLFLKKGKYKVKVRVNNEINPSNNFRLKELVVNSTQQS</sequence>
<dbReference type="Gene3D" id="3.30.1120.10">
    <property type="match status" value="1"/>
</dbReference>
<dbReference type="Gene3D" id="3.40.720.10">
    <property type="entry name" value="Alkaline Phosphatase, subunit A"/>
    <property type="match status" value="1"/>
</dbReference>
<dbReference type="EMBL" id="JABAIL010000009">
    <property type="protein sequence ID" value="NLR94078.1"/>
    <property type="molecule type" value="Genomic_DNA"/>
</dbReference>
<keyword evidence="2" id="KW-0479">Metal-binding</keyword>
<dbReference type="PANTHER" id="PTHR42693:SF53">
    <property type="entry name" value="ENDO-4-O-SULFATASE"/>
    <property type="match status" value="1"/>
</dbReference>
<comment type="similarity">
    <text evidence="1">Belongs to the sulfatase family.</text>
</comment>
<proteinExistence type="inferred from homology"/>
<dbReference type="AlphaFoldDB" id="A0A7X8SPM3"/>
<keyword evidence="4" id="KW-0106">Calcium</keyword>
<dbReference type="CDD" id="cd16146">
    <property type="entry name" value="ARS_like"/>
    <property type="match status" value="1"/>
</dbReference>
<dbReference type="PROSITE" id="PS00523">
    <property type="entry name" value="SULFATASE_1"/>
    <property type="match status" value="1"/>
</dbReference>
<dbReference type="RefSeq" id="WP_168884789.1">
    <property type="nucleotide sequence ID" value="NZ_JABAIL010000009.1"/>
</dbReference>
<keyword evidence="5" id="KW-0732">Signal</keyword>
<dbReference type="InterPro" id="IPR050738">
    <property type="entry name" value="Sulfatase"/>
</dbReference>
<accession>A0A7X8SPM3</accession>
<dbReference type="InterPro" id="IPR017850">
    <property type="entry name" value="Alkaline_phosphatase_core_sf"/>
</dbReference>